<sequence>MTSLPVRRVTGYDLARDLKLSQSTVSRALRDDPRVVPATRELVKARAAELGYVVHVGARNLITQRTHTIAVISGDLHNPSTPTLVTALQREFSAHGYRVVLMSDQTEGAHSRDVEALHGGAVDGVVFNSMRPDLELVAALRARGLPVVLLARDHADAQTRRTDRVTSDNRAGGRLVARHLLGIGHRRIALVGGPRDNASSRDREQGFREELAAAGVALPRSLFTHGPVDPATGHAAMRGFLTHRHVPTAVFCITDWIALGALDAAHGAGLRVPADLHVVGYNDSLFAGWSMFDLTTVRQPFDEMGAEAARLLVARLGDPQAPVVHRQFPAELLVRSSTSGPVPAR</sequence>
<dbReference type="Proteomes" id="UP000238083">
    <property type="component" value="Unassembled WGS sequence"/>
</dbReference>
<evidence type="ECO:0000313" key="6">
    <source>
        <dbReference type="Proteomes" id="UP000238083"/>
    </source>
</evidence>
<dbReference type="OrthoDB" id="2854648at2"/>
<dbReference type="InterPro" id="IPR028082">
    <property type="entry name" value="Peripla_BP_I"/>
</dbReference>
<dbReference type="Pfam" id="PF00356">
    <property type="entry name" value="LacI"/>
    <property type="match status" value="1"/>
</dbReference>
<dbReference type="SUPFAM" id="SSF47413">
    <property type="entry name" value="lambda repressor-like DNA-binding domains"/>
    <property type="match status" value="1"/>
</dbReference>
<evidence type="ECO:0000256" key="3">
    <source>
        <dbReference type="ARBA" id="ARBA00023163"/>
    </source>
</evidence>
<dbReference type="Gene3D" id="3.40.50.2300">
    <property type="match status" value="2"/>
</dbReference>
<gene>
    <name evidence="5" type="ORF">CLV37_102438</name>
</gene>
<proteinExistence type="predicted"/>
<reference evidence="5 6" key="1">
    <citation type="submission" date="2018-03" db="EMBL/GenBank/DDBJ databases">
        <title>Genomic Encyclopedia of Archaeal and Bacterial Type Strains, Phase II (KMG-II): from individual species to whole genera.</title>
        <authorList>
            <person name="Goeker M."/>
        </authorList>
    </citation>
    <scope>NUCLEOTIDE SEQUENCE [LARGE SCALE GENOMIC DNA]</scope>
    <source>
        <strain evidence="5 6">DSM 19711</strain>
    </source>
</reference>
<evidence type="ECO:0000256" key="2">
    <source>
        <dbReference type="ARBA" id="ARBA00023125"/>
    </source>
</evidence>
<keyword evidence="6" id="KW-1185">Reference proteome</keyword>
<evidence type="ECO:0000256" key="1">
    <source>
        <dbReference type="ARBA" id="ARBA00023015"/>
    </source>
</evidence>
<dbReference type="GO" id="GO:0003700">
    <property type="term" value="F:DNA-binding transcription factor activity"/>
    <property type="evidence" value="ECO:0007669"/>
    <property type="project" value="TreeGrafter"/>
</dbReference>
<dbReference type="InterPro" id="IPR010982">
    <property type="entry name" value="Lambda_DNA-bd_dom_sf"/>
</dbReference>
<keyword evidence="1" id="KW-0805">Transcription regulation</keyword>
<comment type="caution">
    <text evidence="5">The sequence shown here is derived from an EMBL/GenBank/DDBJ whole genome shotgun (WGS) entry which is preliminary data.</text>
</comment>
<evidence type="ECO:0000259" key="4">
    <source>
        <dbReference type="PROSITE" id="PS50932"/>
    </source>
</evidence>
<dbReference type="PANTHER" id="PTHR30146:SF109">
    <property type="entry name" value="HTH-TYPE TRANSCRIPTIONAL REGULATOR GALS"/>
    <property type="match status" value="1"/>
</dbReference>
<dbReference type="CDD" id="cd06278">
    <property type="entry name" value="PBP1_LacI-like"/>
    <property type="match status" value="1"/>
</dbReference>
<accession>A0A2T0R8I0</accession>
<dbReference type="PROSITE" id="PS50932">
    <property type="entry name" value="HTH_LACI_2"/>
    <property type="match status" value="1"/>
</dbReference>
<dbReference type="GO" id="GO:0000976">
    <property type="term" value="F:transcription cis-regulatory region binding"/>
    <property type="evidence" value="ECO:0007669"/>
    <property type="project" value="TreeGrafter"/>
</dbReference>
<dbReference type="InterPro" id="IPR000843">
    <property type="entry name" value="HTH_LacI"/>
</dbReference>
<dbReference type="AlphaFoldDB" id="A0A2T0R8I0"/>
<feature type="domain" description="HTH lacI-type" evidence="4">
    <location>
        <begin position="9"/>
        <end position="63"/>
    </location>
</feature>
<dbReference type="PANTHER" id="PTHR30146">
    <property type="entry name" value="LACI-RELATED TRANSCRIPTIONAL REPRESSOR"/>
    <property type="match status" value="1"/>
</dbReference>
<keyword evidence="3" id="KW-0804">Transcription</keyword>
<dbReference type="CDD" id="cd01392">
    <property type="entry name" value="HTH_LacI"/>
    <property type="match status" value="1"/>
</dbReference>
<dbReference type="Gene3D" id="1.10.260.40">
    <property type="entry name" value="lambda repressor-like DNA-binding domains"/>
    <property type="match status" value="1"/>
</dbReference>
<dbReference type="SUPFAM" id="SSF53822">
    <property type="entry name" value="Periplasmic binding protein-like I"/>
    <property type="match status" value="1"/>
</dbReference>
<dbReference type="InterPro" id="IPR046335">
    <property type="entry name" value="LacI/GalR-like_sensor"/>
</dbReference>
<dbReference type="RefSeq" id="WP_106208272.1">
    <property type="nucleotide sequence ID" value="NZ_PVZF01000002.1"/>
</dbReference>
<organism evidence="5 6">
    <name type="scientific">Kineococcus rhizosphaerae</name>
    <dbReference type="NCBI Taxonomy" id="559628"/>
    <lineage>
        <taxon>Bacteria</taxon>
        <taxon>Bacillati</taxon>
        <taxon>Actinomycetota</taxon>
        <taxon>Actinomycetes</taxon>
        <taxon>Kineosporiales</taxon>
        <taxon>Kineosporiaceae</taxon>
        <taxon>Kineococcus</taxon>
    </lineage>
</organism>
<dbReference type="Pfam" id="PF13377">
    <property type="entry name" value="Peripla_BP_3"/>
    <property type="match status" value="1"/>
</dbReference>
<dbReference type="SMART" id="SM00354">
    <property type="entry name" value="HTH_LACI"/>
    <property type="match status" value="1"/>
</dbReference>
<name>A0A2T0R8I0_9ACTN</name>
<dbReference type="EMBL" id="PVZF01000002">
    <property type="protein sequence ID" value="PRY17475.1"/>
    <property type="molecule type" value="Genomic_DNA"/>
</dbReference>
<protein>
    <submittedName>
        <fullName evidence="5">LacI family transcriptional regulator</fullName>
    </submittedName>
</protein>
<keyword evidence="2" id="KW-0238">DNA-binding</keyword>
<evidence type="ECO:0000313" key="5">
    <source>
        <dbReference type="EMBL" id="PRY17475.1"/>
    </source>
</evidence>